<keyword evidence="3" id="KW-1185">Reference proteome</keyword>
<reference evidence="2 3" key="1">
    <citation type="journal article" date="2020" name="bioRxiv">
        <title>Whole genome comparisons of ergot fungi reveals the divergence and evolution of species within the genus Claviceps are the result of varying mechanisms driving genome evolution and host range expansion.</title>
        <authorList>
            <person name="Wyka S.A."/>
            <person name="Mondo S.J."/>
            <person name="Liu M."/>
            <person name="Dettman J."/>
            <person name="Nalam V."/>
            <person name="Broders K.D."/>
        </authorList>
    </citation>
    <scope>NUCLEOTIDE SEQUENCE</scope>
    <source>
        <strain evidence="2">CCC 1102</strain>
        <strain evidence="1 3">LM583</strain>
    </source>
</reference>
<accession>A0A9P7SNI8</accession>
<proteinExistence type="predicted"/>
<protein>
    <recommendedName>
        <fullName evidence="5">LysM domain-containing protein</fullName>
    </recommendedName>
</protein>
<sequence>MRFSDLAVVAFAGIALAKRGCRHDHKNPGMGWYWTVEFDDLYSIARDFGDDADAIARRNGIKDVRLLPAFINIYVKCPGTV</sequence>
<evidence type="ECO:0000313" key="4">
    <source>
        <dbReference type="Proteomes" id="UP000784919"/>
    </source>
</evidence>
<dbReference type="AlphaFoldDB" id="A0A9P7SNI8"/>
<organism evidence="2 4">
    <name type="scientific">Claviceps arundinis</name>
    <dbReference type="NCBI Taxonomy" id="1623583"/>
    <lineage>
        <taxon>Eukaryota</taxon>
        <taxon>Fungi</taxon>
        <taxon>Dikarya</taxon>
        <taxon>Ascomycota</taxon>
        <taxon>Pezizomycotina</taxon>
        <taxon>Sordariomycetes</taxon>
        <taxon>Hypocreomycetidae</taxon>
        <taxon>Hypocreales</taxon>
        <taxon>Clavicipitaceae</taxon>
        <taxon>Claviceps</taxon>
    </lineage>
</organism>
<dbReference type="EMBL" id="SRPS01000110">
    <property type="protein sequence ID" value="KAG5968134.1"/>
    <property type="molecule type" value="Genomic_DNA"/>
</dbReference>
<evidence type="ECO:0000313" key="1">
    <source>
        <dbReference type="EMBL" id="KAG5966588.1"/>
    </source>
</evidence>
<gene>
    <name evidence="2" type="ORF">E4U56_000548</name>
    <name evidence="1" type="ORF">E4U57_002238</name>
</gene>
<evidence type="ECO:0008006" key="5">
    <source>
        <dbReference type="Google" id="ProtNLM"/>
    </source>
</evidence>
<dbReference type="Proteomes" id="UP000742024">
    <property type="component" value="Unassembled WGS sequence"/>
</dbReference>
<name>A0A9P7SNI8_9HYPO</name>
<comment type="caution">
    <text evidence="2">The sequence shown here is derived from an EMBL/GenBank/DDBJ whole genome shotgun (WGS) entry which is preliminary data.</text>
</comment>
<dbReference type="Proteomes" id="UP000784919">
    <property type="component" value="Unassembled WGS sequence"/>
</dbReference>
<evidence type="ECO:0000313" key="3">
    <source>
        <dbReference type="Proteomes" id="UP000742024"/>
    </source>
</evidence>
<dbReference type="EMBL" id="SRPR01000019">
    <property type="protein sequence ID" value="KAG5966588.1"/>
    <property type="molecule type" value="Genomic_DNA"/>
</dbReference>
<dbReference type="OrthoDB" id="2107166at2759"/>
<evidence type="ECO:0000313" key="2">
    <source>
        <dbReference type="EMBL" id="KAG5968134.1"/>
    </source>
</evidence>